<dbReference type="RefSeq" id="WP_332865674.1">
    <property type="nucleotide sequence ID" value="NZ_JBAFSM010000024.1"/>
</dbReference>
<evidence type="ECO:0000313" key="15">
    <source>
        <dbReference type="Proteomes" id="UP001328733"/>
    </source>
</evidence>
<keyword evidence="11" id="KW-0793">Thylakoid</keyword>
<dbReference type="Gene3D" id="1.20.1240.10">
    <property type="entry name" value="Photosystem I PsaL, reaction centre subunit XI"/>
    <property type="match status" value="1"/>
</dbReference>
<evidence type="ECO:0000256" key="5">
    <source>
        <dbReference type="ARBA" id="ARBA00022692"/>
    </source>
</evidence>
<comment type="caution">
    <text evidence="14">The sequence shown here is derived from an EMBL/GenBank/DDBJ whole genome shotgun (WGS) entry which is preliminary data.</text>
</comment>
<feature type="region of interest" description="Disordered" evidence="12">
    <location>
        <begin position="1"/>
        <end position="27"/>
    </location>
</feature>
<proteinExistence type="inferred from homology"/>
<keyword evidence="4 11" id="KW-0602">Photosynthesis</keyword>
<evidence type="ECO:0000256" key="10">
    <source>
        <dbReference type="ARBA" id="ARBA00033437"/>
    </source>
</evidence>
<dbReference type="GO" id="GO:0009538">
    <property type="term" value="C:photosystem I reaction center"/>
    <property type="evidence" value="ECO:0007669"/>
    <property type="project" value="InterPro"/>
</dbReference>
<evidence type="ECO:0000256" key="7">
    <source>
        <dbReference type="ARBA" id="ARBA00022989"/>
    </source>
</evidence>
<keyword evidence="6 11" id="KW-0603">Photosystem I</keyword>
<dbReference type="Pfam" id="PF02605">
    <property type="entry name" value="PsaL"/>
    <property type="match status" value="1"/>
</dbReference>
<keyword evidence="7 11" id="KW-1133">Transmembrane helix</keyword>
<dbReference type="InterPro" id="IPR036592">
    <property type="entry name" value="PSI_PsaL_sf"/>
</dbReference>
<dbReference type="SUPFAM" id="SSF81568">
    <property type="entry name" value="Photosystem I reaction center subunit XI, PsaL"/>
    <property type="match status" value="1"/>
</dbReference>
<name>A0AAW9QM94_9CHRO</name>
<evidence type="ECO:0000256" key="8">
    <source>
        <dbReference type="ARBA" id="ARBA00023136"/>
    </source>
</evidence>
<dbReference type="InterPro" id="IPR003757">
    <property type="entry name" value="PSI_PsaL"/>
</dbReference>
<sequence length="180" mass="19768">MVTSNNFVQKIGESKERPSDPRNREIVRPAFNDPFRGNFETPVNASDFSRIFINNLPAYRRGLSAQRRGLEVGMAHGYWLLGPFAVFGPLRNTDVAYLAALLATIGLIVISTIAISLYATVHQPPSQPIVTTPGVPDTYKTQEGWNEYASGFLVGGIGGAIFAYALLNFVVGRDFFGYFS</sequence>
<reference evidence="14 15" key="1">
    <citation type="submission" date="2024-01" db="EMBL/GenBank/DDBJ databases">
        <title>Genomic insights into the taxonomy and metabolism of the cyanobacterium Pannus brasiliensis CCIBt3594.</title>
        <authorList>
            <person name="Machado M."/>
            <person name="Botero N.B."/>
            <person name="Andreote A.P.D."/>
            <person name="Feitosa A.M.T."/>
            <person name="Popin R."/>
            <person name="Sivonen K."/>
            <person name="Fiore M.F."/>
        </authorList>
    </citation>
    <scope>NUCLEOTIDE SEQUENCE [LARGE SCALE GENOMIC DNA]</scope>
    <source>
        <strain evidence="14 15">CCIBt3594</strain>
    </source>
</reference>
<keyword evidence="5 11" id="KW-0812">Transmembrane</keyword>
<dbReference type="InterPro" id="IPR022980">
    <property type="entry name" value="PSI_suXI"/>
</dbReference>
<dbReference type="PANTHER" id="PTHR34803">
    <property type="entry name" value="PHOTOSYSTEM I REACTION CENTER SUBUNIT XI, CHLOROPLASTIC"/>
    <property type="match status" value="1"/>
</dbReference>
<evidence type="ECO:0000256" key="4">
    <source>
        <dbReference type="ARBA" id="ARBA00022531"/>
    </source>
</evidence>
<dbReference type="EMBL" id="JBAFSM010000024">
    <property type="protein sequence ID" value="MEG3438193.1"/>
    <property type="molecule type" value="Genomic_DNA"/>
</dbReference>
<comment type="similarity">
    <text evidence="2 11">Belongs to the PsaL family.</text>
</comment>
<evidence type="ECO:0000259" key="13">
    <source>
        <dbReference type="Pfam" id="PF02605"/>
    </source>
</evidence>
<evidence type="ECO:0000256" key="1">
    <source>
        <dbReference type="ARBA" id="ARBA00004141"/>
    </source>
</evidence>
<evidence type="ECO:0000256" key="11">
    <source>
        <dbReference type="HAMAP-Rule" id="MF_00447"/>
    </source>
</evidence>
<gene>
    <name evidence="11" type="primary">psaL</name>
    <name evidence="14" type="ORF">V0288_13775</name>
</gene>
<feature type="transmembrane region" description="Helical" evidence="11">
    <location>
        <begin position="95"/>
        <end position="119"/>
    </location>
</feature>
<evidence type="ECO:0000256" key="12">
    <source>
        <dbReference type="SAM" id="MobiDB-lite"/>
    </source>
</evidence>
<dbReference type="PANTHER" id="PTHR34803:SF2">
    <property type="entry name" value="PHOTOSYSTEM I REACTION CENTER SUBUNIT XI, CHLOROPLASTIC"/>
    <property type="match status" value="1"/>
</dbReference>
<comment type="subcellular location">
    <subcellularLocation>
        <location evidence="11">Cellular thylakoid membrane</location>
        <topology evidence="11">Multi-pass membrane protein</topology>
    </subcellularLocation>
    <subcellularLocation>
        <location evidence="1">Membrane</location>
        <topology evidence="1">Multi-pass membrane protein</topology>
    </subcellularLocation>
</comment>
<evidence type="ECO:0000313" key="14">
    <source>
        <dbReference type="EMBL" id="MEG3438193.1"/>
    </source>
</evidence>
<dbReference type="GO" id="GO:0031676">
    <property type="term" value="C:plasma membrane-derived thylakoid membrane"/>
    <property type="evidence" value="ECO:0007669"/>
    <property type="project" value="UniProtKB-SubCell"/>
</dbReference>
<evidence type="ECO:0000256" key="9">
    <source>
        <dbReference type="ARBA" id="ARBA00032768"/>
    </source>
</evidence>
<keyword evidence="15" id="KW-1185">Reference proteome</keyword>
<organism evidence="14 15">
    <name type="scientific">Pannus brasiliensis CCIBt3594</name>
    <dbReference type="NCBI Taxonomy" id="1427578"/>
    <lineage>
        <taxon>Bacteria</taxon>
        <taxon>Bacillati</taxon>
        <taxon>Cyanobacteriota</taxon>
        <taxon>Cyanophyceae</taxon>
        <taxon>Oscillatoriophycideae</taxon>
        <taxon>Chroococcales</taxon>
        <taxon>Microcystaceae</taxon>
        <taxon>Pannus</taxon>
    </lineage>
</organism>
<feature type="domain" description="Photosystem I PsaL reaction centre subunit XI" evidence="13">
    <location>
        <begin position="27"/>
        <end position="168"/>
    </location>
</feature>
<protein>
    <recommendedName>
        <fullName evidence="3 11">Photosystem I reaction center subunit XI</fullName>
    </recommendedName>
    <alternativeName>
        <fullName evidence="9 11">PSI subunit V</fullName>
    </alternativeName>
    <alternativeName>
        <fullName evidence="10 11">PSI-L</fullName>
    </alternativeName>
</protein>
<accession>A0AAW9QM94</accession>
<feature type="compositionally biased region" description="Basic and acidic residues" evidence="12">
    <location>
        <begin position="12"/>
        <end position="27"/>
    </location>
</feature>
<feature type="transmembrane region" description="Helical" evidence="11">
    <location>
        <begin position="148"/>
        <end position="171"/>
    </location>
</feature>
<evidence type="ECO:0000256" key="6">
    <source>
        <dbReference type="ARBA" id="ARBA00022836"/>
    </source>
</evidence>
<evidence type="ECO:0000256" key="3">
    <source>
        <dbReference type="ARBA" id="ARBA00019514"/>
    </source>
</evidence>
<dbReference type="AlphaFoldDB" id="A0AAW9QM94"/>
<dbReference type="Proteomes" id="UP001328733">
    <property type="component" value="Unassembled WGS sequence"/>
</dbReference>
<dbReference type="GO" id="GO:0015979">
    <property type="term" value="P:photosynthesis"/>
    <property type="evidence" value="ECO:0007669"/>
    <property type="project" value="UniProtKB-UniRule"/>
</dbReference>
<dbReference type="HAMAP" id="MF_00447">
    <property type="entry name" value="PSI_PsaL"/>
    <property type="match status" value="1"/>
</dbReference>
<evidence type="ECO:0000256" key="2">
    <source>
        <dbReference type="ARBA" id="ARBA00008820"/>
    </source>
</evidence>
<keyword evidence="8 11" id="KW-0472">Membrane</keyword>